<accession>A0A917PFB4</accession>
<protein>
    <recommendedName>
        <fullName evidence="4">Lipoprotein</fullName>
    </recommendedName>
</protein>
<organism evidence="2 3">
    <name type="scientific">Deinococcus aquiradiocola</name>
    <dbReference type="NCBI Taxonomy" id="393059"/>
    <lineage>
        <taxon>Bacteria</taxon>
        <taxon>Thermotogati</taxon>
        <taxon>Deinococcota</taxon>
        <taxon>Deinococci</taxon>
        <taxon>Deinococcales</taxon>
        <taxon>Deinococcaceae</taxon>
        <taxon>Deinococcus</taxon>
    </lineage>
</organism>
<feature type="signal peptide" evidence="1">
    <location>
        <begin position="1"/>
        <end position="25"/>
    </location>
</feature>
<dbReference type="AlphaFoldDB" id="A0A917PFB4"/>
<keyword evidence="3" id="KW-1185">Reference proteome</keyword>
<sequence>MKHFIWSLPFLAVLASCAPGMSSSASLPLVSGQVWAVTGEAGTVRTSAQVAVKTVLNPNPGVYGSSDVLGLLSAVSGSGEPVVILNANENLLRFVWRDRDAPGGGVGYLCRVQPFDPKGTVFSGSLMVQDDVVGTCTATFR</sequence>
<reference evidence="2" key="2">
    <citation type="submission" date="2020-09" db="EMBL/GenBank/DDBJ databases">
        <authorList>
            <person name="Sun Q."/>
            <person name="Ohkuma M."/>
        </authorList>
    </citation>
    <scope>NUCLEOTIDE SEQUENCE</scope>
    <source>
        <strain evidence="2">JCM 14371</strain>
    </source>
</reference>
<evidence type="ECO:0000313" key="3">
    <source>
        <dbReference type="Proteomes" id="UP000635726"/>
    </source>
</evidence>
<keyword evidence="1" id="KW-0732">Signal</keyword>
<reference evidence="2" key="1">
    <citation type="journal article" date="2014" name="Int. J. Syst. Evol. Microbiol.">
        <title>Complete genome sequence of Corynebacterium casei LMG S-19264T (=DSM 44701T), isolated from a smear-ripened cheese.</title>
        <authorList>
            <consortium name="US DOE Joint Genome Institute (JGI-PGF)"/>
            <person name="Walter F."/>
            <person name="Albersmeier A."/>
            <person name="Kalinowski J."/>
            <person name="Ruckert C."/>
        </authorList>
    </citation>
    <scope>NUCLEOTIDE SEQUENCE</scope>
    <source>
        <strain evidence="2">JCM 14371</strain>
    </source>
</reference>
<dbReference type="RefSeq" id="WP_188962498.1">
    <property type="nucleotide sequence ID" value="NZ_BMOE01000005.1"/>
</dbReference>
<dbReference type="Proteomes" id="UP000635726">
    <property type="component" value="Unassembled WGS sequence"/>
</dbReference>
<evidence type="ECO:0000256" key="1">
    <source>
        <dbReference type="SAM" id="SignalP"/>
    </source>
</evidence>
<comment type="caution">
    <text evidence="2">The sequence shown here is derived from an EMBL/GenBank/DDBJ whole genome shotgun (WGS) entry which is preliminary data.</text>
</comment>
<dbReference type="EMBL" id="BMOE01000005">
    <property type="protein sequence ID" value="GGJ73899.1"/>
    <property type="molecule type" value="Genomic_DNA"/>
</dbReference>
<proteinExistence type="predicted"/>
<gene>
    <name evidence="2" type="ORF">GCM10008939_17740</name>
</gene>
<evidence type="ECO:0008006" key="4">
    <source>
        <dbReference type="Google" id="ProtNLM"/>
    </source>
</evidence>
<evidence type="ECO:0000313" key="2">
    <source>
        <dbReference type="EMBL" id="GGJ73899.1"/>
    </source>
</evidence>
<name>A0A917PFB4_9DEIO</name>
<feature type="chain" id="PRO_5037893512" description="Lipoprotein" evidence="1">
    <location>
        <begin position="26"/>
        <end position="141"/>
    </location>
</feature>
<dbReference type="PROSITE" id="PS51257">
    <property type="entry name" value="PROKAR_LIPOPROTEIN"/>
    <property type="match status" value="1"/>
</dbReference>